<comment type="subcellular location">
    <subcellularLocation>
        <location evidence="1">Cytoplasm</location>
    </subcellularLocation>
</comment>
<keyword evidence="2" id="KW-0963">Cytoplasm</keyword>
<comment type="subunit">
    <text evidence="4">Forms oligomeric structures.</text>
</comment>
<evidence type="ECO:0000256" key="3">
    <source>
        <dbReference type="ARBA" id="ARBA00023016"/>
    </source>
</evidence>
<evidence type="ECO:0000313" key="9">
    <source>
        <dbReference type="Proteomes" id="UP000238479"/>
    </source>
</evidence>
<dbReference type="FunFam" id="2.60.40.790:FF:000009">
    <property type="entry name" value="17.6 kDa class I heat shock protein-like"/>
    <property type="match status" value="1"/>
</dbReference>
<proteinExistence type="inferred from homology"/>
<dbReference type="PANTHER" id="PTHR11527">
    <property type="entry name" value="HEAT-SHOCK PROTEIN 20 FAMILY MEMBER"/>
    <property type="match status" value="1"/>
</dbReference>
<evidence type="ECO:0000256" key="1">
    <source>
        <dbReference type="ARBA" id="ARBA00004496"/>
    </source>
</evidence>
<evidence type="ECO:0000256" key="4">
    <source>
        <dbReference type="ARBA" id="ARBA00038789"/>
    </source>
</evidence>
<dbReference type="Gene3D" id="2.60.40.790">
    <property type="match status" value="1"/>
</dbReference>
<reference evidence="8 9" key="1">
    <citation type="journal article" date="2018" name="Nat. Genet.">
        <title>The Rosa genome provides new insights in the design of modern roses.</title>
        <authorList>
            <person name="Bendahmane M."/>
        </authorList>
    </citation>
    <scope>NUCLEOTIDE SEQUENCE [LARGE SCALE GENOMIC DNA]</scope>
    <source>
        <strain evidence="9">cv. Old Blush</strain>
    </source>
</reference>
<keyword evidence="3 8" id="KW-0346">Stress response</keyword>
<dbReference type="InterPro" id="IPR008978">
    <property type="entry name" value="HSP20-like_chaperone"/>
</dbReference>
<name>A0A2P6SKW3_ROSCH</name>
<dbReference type="STRING" id="74649.A0A2P6SKW3"/>
<dbReference type="AlphaFoldDB" id="A0A2P6SKW3"/>
<comment type="caution">
    <text evidence="8">The sequence shown here is derived from an EMBL/GenBank/DDBJ whole genome shotgun (WGS) entry which is preliminary data.</text>
</comment>
<dbReference type="EMBL" id="PDCK01000039">
    <property type="protein sequence ID" value="PRQ59328.1"/>
    <property type="molecule type" value="Genomic_DNA"/>
</dbReference>
<dbReference type="Proteomes" id="UP000238479">
    <property type="component" value="Chromosome 1"/>
</dbReference>
<dbReference type="Pfam" id="PF00011">
    <property type="entry name" value="HSP20"/>
    <property type="match status" value="1"/>
</dbReference>
<accession>A0A2P6SKW3</accession>
<comment type="similarity">
    <text evidence="5 6">Belongs to the small heat shock protein (HSP20) family.</text>
</comment>
<dbReference type="OMA" id="TWHKVER"/>
<evidence type="ECO:0000259" key="7">
    <source>
        <dbReference type="PROSITE" id="PS01031"/>
    </source>
</evidence>
<dbReference type="GO" id="GO:0005737">
    <property type="term" value="C:cytoplasm"/>
    <property type="evidence" value="ECO:0007669"/>
    <property type="project" value="UniProtKB-SubCell"/>
</dbReference>
<evidence type="ECO:0000256" key="6">
    <source>
        <dbReference type="RuleBase" id="RU003616"/>
    </source>
</evidence>
<sequence length="167" mass="19081">MSLIPNPFGRRSGAFGRRSGAFDPFSLDAWDHHPLDPWPFRSVSSQSETASFAHAHIDWKETPTAYVFKADVPGLRKDEVKVEVEDGKILQISGERKRDVEEKTDTWHRVERSSGSFTRRFRLPENARVEQVQAAMENGVLTVTVPKEKAKKVDVRCSFAYNLNEFM</sequence>
<dbReference type="PROSITE" id="PS01031">
    <property type="entry name" value="SHSP"/>
    <property type="match status" value="1"/>
</dbReference>
<dbReference type="CDD" id="cd06472">
    <property type="entry name" value="ACD_ScHsp26_like"/>
    <property type="match status" value="1"/>
</dbReference>
<dbReference type="SUPFAM" id="SSF49764">
    <property type="entry name" value="HSP20-like chaperones"/>
    <property type="match status" value="1"/>
</dbReference>
<dbReference type="InterPro" id="IPR031107">
    <property type="entry name" value="Small_HSP"/>
</dbReference>
<feature type="domain" description="SHSP" evidence="7">
    <location>
        <begin position="48"/>
        <end position="164"/>
    </location>
</feature>
<organism evidence="8 9">
    <name type="scientific">Rosa chinensis</name>
    <name type="common">China rose</name>
    <dbReference type="NCBI Taxonomy" id="74649"/>
    <lineage>
        <taxon>Eukaryota</taxon>
        <taxon>Viridiplantae</taxon>
        <taxon>Streptophyta</taxon>
        <taxon>Embryophyta</taxon>
        <taxon>Tracheophyta</taxon>
        <taxon>Spermatophyta</taxon>
        <taxon>Magnoliopsida</taxon>
        <taxon>eudicotyledons</taxon>
        <taxon>Gunneridae</taxon>
        <taxon>Pentapetalae</taxon>
        <taxon>rosids</taxon>
        <taxon>fabids</taxon>
        <taxon>Rosales</taxon>
        <taxon>Rosaceae</taxon>
        <taxon>Rosoideae</taxon>
        <taxon>Rosoideae incertae sedis</taxon>
        <taxon>Rosa</taxon>
    </lineage>
</organism>
<dbReference type="InterPro" id="IPR002068">
    <property type="entry name" value="A-crystallin/Hsp20_dom"/>
</dbReference>
<evidence type="ECO:0000256" key="2">
    <source>
        <dbReference type="ARBA" id="ARBA00022490"/>
    </source>
</evidence>
<evidence type="ECO:0000313" key="8">
    <source>
        <dbReference type="EMBL" id="PRQ59328.1"/>
    </source>
</evidence>
<evidence type="ECO:0000256" key="5">
    <source>
        <dbReference type="PROSITE-ProRule" id="PRU00285"/>
    </source>
</evidence>
<keyword evidence="9" id="KW-1185">Reference proteome</keyword>
<protein>
    <submittedName>
        <fullName evidence="8">Putative small heat shock protein HSP20</fullName>
    </submittedName>
</protein>
<gene>
    <name evidence="8" type="ORF">RchiOBHm_Chr1g0369001</name>
</gene>
<dbReference type="Gramene" id="PRQ59328">
    <property type="protein sequence ID" value="PRQ59328"/>
    <property type="gene ID" value="RchiOBHm_Chr1g0369001"/>
</dbReference>